<keyword evidence="2" id="KW-1185">Reference proteome</keyword>
<protein>
    <submittedName>
        <fullName evidence="1">Uncharacterized protein</fullName>
    </submittedName>
</protein>
<organism evidence="1 2">
    <name type="scientific">Pseudomonas phage phiPsa267</name>
    <dbReference type="NCBI Taxonomy" id="1460361"/>
    <lineage>
        <taxon>Viruses</taxon>
        <taxon>Duplodnaviria</taxon>
        <taxon>Heunggongvirae</taxon>
        <taxon>Uroviricota</taxon>
        <taxon>Caudoviricetes</taxon>
        <taxon>Vandenendeviridae</taxon>
        <taxon>Gorskivirinae</taxon>
        <taxon>Otagovirus</taxon>
        <taxon>Otagovirus psa267</taxon>
    </lineage>
</organism>
<dbReference type="Gene3D" id="1.10.30.50">
    <property type="match status" value="1"/>
</dbReference>
<dbReference type="Proteomes" id="UP000516074">
    <property type="component" value="Segment"/>
</dbReference>
<dbReference type="EMBL" id="MT670417">
    <property type="protein sequence ID" value="QNN99927.1"/>
    <property type="molecule type" value="Genomic_DNA"/>
</dbReference>
<sequence length="136" mass="15472">MSDKKTKQLGMNPSTASHRLVKDLLWKLIETTRQDACCKCGEPMSRETFSIEHVTPWLDSDDPIGLYFDLDNVGFSHLRCNIKDAKNGPKIKHGCGTPQAYDRGCRCEPCIEAKSSYRTARYCPEQRSERYKATGH</sequence>
<reference evidence="1 2" key="1">
    <citation type="submission" date="2020-06" db="EMBL/GenBank/DDBJ databases">
        <title>Characterization of Pseudomonas phiPsa374-like phages.</title>
        <authorList>
            <person name="Warring S."/>
            <person name="Malone L.M."/>
            <person name="Easingwood R.A."/>
            <person name="Rigano L."/>
            <person name="Frampton R.A."/>
            <person name="Lopez Acedo E."/>
            <person name="Templeton M.D."/>
            <person name="Kleffmann T."/>
            <person name="Bostina M."/>
            <person name="Fineran P.C."/>
        </authorList>
    </citation>
    <scope>NUCLEOTIDE SEQUENCE [LARGE SCALE GENOMIC DNA]</scope>
</reference>
<gene>
    <name evidence="1" type="ORF">phiPsa267_053</name>
</gene>
<evidence type="ECO:0000313" key="2">
    <source>
        <dbReference type="Proteomes" id="UP000516074"/>
    </source>
</evidence>
<evidence type="ECO:0000313" key="1">
    <source>
        <dbReference type="EMBL" id="QNN99927.1"/>
    </source>
</evidence>
<accession>A0A7G9V0X2</accession>
<name>A0A7G9V0X2_9CAUD</name>
<proteinExistence type="predicted"/>